<proteinExistence type="predicted"/>
<dbReference type="SMR" id="G4Z2Z3"/>
<keyword evidence="4" id="KW-0418">Kinase</keyword>
<dbReference type="PANTHER" id="PTHR43671">
    <property type="entry name" value="SERINE/THREONINE-PROTEIN KINASE NEK"/>
    <property type="match status" value="1"/>
</dbReference>
<protein>
    <recommendedName>
        <fullName evidence="1">non-specific serine/threonine protein kinase</fullName>
        <ecNumber evidence="1">2.7.11.1</ecNumber>
    </recommendedName>
</protein>
<evidence type="ECO:0000313" key="7">
    <source>
        <dbReference type="EMBL" id="EGZ19326.1"/>
    </source>
</evidence>
<feature type="domain" description="Protein kinase" evidence="6">
    <location>
        <begin position="14"/>
        <end position="272"/>
    </location>
</feature>
<evidence type="ECO:0000259" key="6">
    <source>
        <dbReference type="PROSITE" id="PS50011"/>
    </source>
</evidence>
<dbReference type="AlphaFoldDB" id="G4Z2Z3"/>
<evidence type="ECO:0000256" key="1">
    <source>
        <dbReference type="ARBA" id="ARBA00012513"/>
    </source>
</evidence>
<dbReference type="InterPro" id="IPR050660">
    <property type="entry name" value="NEK_Ser/Thr_kinase"/>
</dbReference>
<name>G4Z2Z3_PHYSP</name>
<dbReference type="InterPro" id="IPR001245">
    <property type="entry name" value="Ser-Thr/Tyr_kinase_cat_dom"/>
</dbReference>
<dbReference type="EC" id="2.7.11.1" evidence="1"/>
<dbReference type="GO" id="GO:0004674">
    <property type="term" value="F:protein serine/threonine kinase activity"/>
    <property type="evidence" value="ECO:0007669"/>
    <property type="project" value="UniProtKB-EC"/>
</dbReference>
<keyword evidence="8" id="KW-1185">Reference proteome</keyword>
<evidence type="ECO:0000256" key="4">
    <source>
        <dbReference type="ARBA" id="ARBA00022777"/>
    </source>
</evidence>
<dbReference type="GO" id="GO:0005524">
    <property type="term" value="F:ATP binding"/>
    <property type="evidence" value="ECO:0007669"/>
    <property type="project" value="UniProtKB-KW"/>
</dbReference>
<dbReference type="OMA" id="DVFLCEH"/>
<accession>G4Z2Z3</accession>
<evidence type="ECO:0000313" key="8">
    <source>
        <dbReference type="Proteomes" id="UP000002640"/>
    </source>
</evidence>
<dbReference type="InterPro" id="IPR000719">
    <property type="entry name" value="Prot_kinase_dom"/>
</dbReference>
<evidence type="ECO:0000256" key="2">
    <source>
        <dbReference type="ARBA" id="ARBA00022679"/>
    </source>
</evidence>
<dbReference type="SUPFAM" id="SSF56112">
    <property type="entry name" value="Protein kinase-like (PK-like)"/>
    <property type="match status" value="1"/>
</dbReference>
<dbReference type="EMBL" id="JH159153">
    <property type="protein sequence ID" value="EGZ19326.1"/>
    <property type="molecule type" value="Genomic_DNA"/>
</dbReference>
<sequence>MAAVELPVKSLDEYKRLAHIGRGTYGDVFLCEHVQTGERCLFLGRTRCLNEVALLQQLPAHPNIVKLYEAFWAQPTEGGEQALVLILEHADGGDLEQVLSASIVENEARRIFSQLAQGVHHLHTHRVVHRDLKCANVFLFQSGRVVLGDFGTSKRLTPISRQEQEIEAQDLSSTVVGSLLYMSPELLEGEPHGFATDIWSLGCVLYELLSGGKAAFASPSYPAVVFRITQDEYDPLDTDVVSPQARDLVSRMLRKMPQERPTIAEVLQSSWLKVCGTIKYKTVESVKHAVKKGVGASEEIPTATSHHTTDHLLPPAPVDNTSRDMIMEAKEIFISPPPAPHIRPRSHQANSLHRHKEIRFRVQDQAASPLIRFDEQPPPPPMLPSSMSSMIPFKHNYQRQHHNSIQTESLALEVRGVQMVKNTRSQRPAPKSTPKHRP</sequence>
<dbReference type="SMART" id="SM00220">
    <property type="entry name" value="S_TKc"/>
    <property type="match status" value="1"/>
</dbReference>
<keyword evidence="3" id="KW-0547">Nucleotide-binding</keyword>
<reference evidence="7 8" key="1">
    <citation type="journal article" date="2006" name="Science">
        <title>Phytophthora genome sequences uncover evolutionary origins and mechanisms of pathogenesis.</title>
        <authorList>
            <person name="Tyler B.M."/>
            <person name="Tripathy S."/>
            <person name="Zhang X."/>
            <person name="Dehal P."/>
            <person name="Jiang R.H."/>
            <person name="Aerts A."/>
            <person name="Arredondo F.D."/>
            <person name="Baxter L."/>
            <person name="Bensasson D."/>
            <person name="Beynon J.L."/>
            <person name="Chapman J."/>
            <person name="Damasceno C.M."/>
            <person name="Dorrance A.E."/>
            <person name="Dou D."/>
            <person name="Dickerman A.W."/>
            <person name="Dubchak I.L."/>
            <person name="Garbelotto M."/>
            <person name="Gijzen M."/>
            <person name="Gordon S.G."/>
            <person name="Govers F."/>
            <person name="Grunwald N.J."/>
            <person name="Huang W."/>
            <person name="Ivors K.L."/>
            <person name="Jones R.W."/>
            <person name="Kamoun S."/>
            <person name="Krampis K."/>
            <person name="Lamour K.H."/>
            <person name="Lee M.K."/>
            <person name="McDonald W.H."/>
            <person name="Medina M."/>
            <person name="Meijer H.J."/>
            <person name="Nordberg E.K."/>
            <person name="Maclean D.J."/>
            <person name="Ospina-Giraldo M.D."/>
            <person name="Morris P.F."/>
            <person name="Phuntumart V."/>
            <person name="Putnam N.H."/>
            <person name="Rash S."/>
            <person name="Rose J.K."/>
            <person name="Sakihama Y."/>
            <person name="Salamov A.A."/>
            <person name="Savidor A."/>
            <person name="Scheuring C.F."/>
            <person name="Smith B.M."/>
            <person name="Sobral B.W."/>
            <person name="Terry A."/>
            <person name="Torto-Alalibo T.A."/>
            <person name="Win J."/>
            <person name="Xu Z."/>
            <person name="Zhang H."/>
            <person name="Grigoriev I.V."/>
            <person name="Rokhsar D.S."/>
            <person name="Boore J.L."/>
        </authorList>
    </citation>
    <scope>NUCLEOTIDE SEQUENCE [LARGE SCALE GENOMIC DNA]</scope>
    <source>
        <strain evidence="7 8">P6497</strain>
    </source>
</reference>
<evidence type="ECO:0000256" key="3">
    <source>
        <dbReference type="ARBA" id="ARBA00022741"/>
    </source>
</evidence>
<dbReference type="Proteomes" id="UP000002640">
    <property type="component" value="Unassembled WGS sequence"/>
</dbReference>
<dbReference type="PANTHER" id="PTHR43671:SF13">
    <property type="entry name" value="SERINE_THREONINE-PROTEIN KINASE NEK2"/>
    <property type="match status" value="1"/>
</dbReference>
<dbReference type="InterPro" id="IPR011009">
    <property type="entry name" value="Kinase-like_dom_sf"/>
</dbReference>
<dbReference type="KEGG" id="psoj:PHYSODRAFT_312602"/>
<dbReference type="RefSeq" id="XP_009522043.1">
    <property type="nucleotide sequence ID" value="XM_009523748.1"/>
</dbReference>
<keyword evidence="5" id="KW-0067">ATP-binding</keyword>
<dbReference type="InParanoid" id="G4Z2Z3"/>
<dbReference type="STRING" id="1094619.G4Z2Z3"/>
<dbReference type="PRINTS" id="PR00109">
    <property type="entry name" value="TYRKINASE"/>
</dbReference>
<evidence type="ECO:0000256" key="5">
    <source>
        <dbReference type="ARBA" id="ARBA00022840"/>
    </source>
</evidence>
<dbReference type="Gene3D" id="1.10.510.10">
    <property type="entry name" value="Transferase(Phosphotransferase) domain 1"/>
    <property type="match status" value="1"/>
</dbReference>
<dbReference type="InterPro" id="IPR008271">
    <property type="entry name" value="Ser/Thr_kinase_AS"/>
</dbReference>
<organism evidence="7 8">
    <name type="scientific">Phytophthora sojae (strain P6497)</name>
    <name type="common">Soybean stem and root rot agent</name>
    <name type="synonym">Phytophthora megasperma f. sp. glycines</name>
    <dbReference type="NCBI Taxonomy" id="1094619"/>
    <lineage>
        <taxon>Eukaryota</taxon>
        <taxon>Sar</taxon>
        <taxon>Stramenopiles</taxon>
        <taxon>Oomycota</taxon>
        <taxon>Peronosporomycetes</taxon>
        <taxon>Peronosporales</taxon>
        <taxon>Peronosporaceae</taxon>
        <taxon>Phytophthora</taxon>
    </lineage>
</organism>
<keyword evidence="2" id="KW-0808">Transferase</keyword>
<dbReference type="Pfam" id="PF00069">
    <property type="entry name" value="Pkinase"/>
    <property type="match status" value="1"/>
</dbReference>
<dbReference type="PROSITE" id="PS50011">
    <property type="entry name" value="PROTEIN_KINASE_DOM"/>
    <property type="match status" value="1"/>
</dbReference>
<dbReference type="PROSITE" id="PS00108">
    <property type="entry name" value="PROTEIN_KINASE_ST"/>
    <property type="match status" value="1"/>
</dbReference>
<dbReference type="GeneID" id="20643508"/>
<gene>
    <name evidence="7" type="ORF">PHYSODRAFT_312602</name>
</gene>